<feature type="compositionally biased region" description="Basic and acidic residues" evidence="1">
    <location>
        <begin position="144"/>
        <end position="153"/>
    </location>
</feature>
<evidence type="ECO:0000256" key="1">
    <source>
        <dbReference type="SAM" id="MobiDB-lite"/>
    </source>
</evidence>
<keyword evidence="4" id="KW-1185">Reference proteome</keyword>
<accession>A0ABW7G4H3</accession>
<evidence type="ECO:0000313" key="3">
    <source>
        <dbReference type="EMBL" id="MFG6456846.1"/>
    </source>
</evidence>
<feature type="region of interest" description="Disordered" evidence="1">
    <location>
        <begin position="133"/>
        <end position="153"/>
    </location>
</feature>
<protein>
    <submittedName>
        <fullName evidence="3">Uncharacterized protein</fullName>
    </submittedName>
</protein>
<organism evidence="3 4">
    <name type="scientific">Pelomonas nitida</name>
    <dbReference type="NCBI Taxonomy" id="3299027"/>
    <lineage>
        <taxon>Bacteria</taxon>
        <taxon>Pseudomonadati</taxon>
        <taxon>Pseudomonadota</taxon>
        <taxon>Betaproteobacteria</taxon>
        <taxon>Burkholderiales</taxon>
        <taxon>Sphaerotilaceae</taxon>
        <taxon>Roseateles</taxon>
    </lineage>
</organism>
<dbReference type="EMBL" id="JBIGIA010000005">
    <property type="protein sequence ID" value="MFG6456846.1"/>
    <property type="molecule type" value="Genomic_DNA"/>
</dbReference>
<feature type="chain" id="PRO_5046088187" evidence="2">
    <location>
        <begin position="29"/>
        <end position="153"/>
    </location>
</feature>
<dbReference type="Proteomes" id="UP001606305">
    <property type="component" value="Unassembled WGS sequence"/>
</dbReference>
<dbReference type="RefSeq" id="WP_394487623.1">
    <property type="nucleotide sequence ID" value="NZ_JBIGIA010000005.1"/>
</dbReference>
<gene>
    <name evidence="3" type="ORF">ACG00X_08370</name>
</gene>
<sequence length="153" mass="16685">MPTSPLARHLIPGLVALAATAAPLLAQADALERVEIRGRVVEATPRHNVRAACQNIDRQLQRTLARTWADEHLFGEVKVKMVILNGDIATVEARGLSYETARNVRKAVRRLDCAPGDSSAQLYRFSVEFVDPDRPASDSATRTAADDSLRISG</sequence>
<keyword evidence="2" id="KW-0732">Signal</keyword>
<evidence type="ECO:0000256" key="2">
    <source>
        <dbReference type="SAM" id="SignalP"/>
    </source>
</evidence>
<reference evidence="3 4" key="1">
    <citation type="submission" date="2024-09" db="EMBL/GenBank/DDBJ databases">
        <title>Novel species of the genus Pelomonas and Roseateles isolated from streams.</title>
        <authorList>
            <person name="Lu H."/>
        </authorList>
    </citation>
    <scope>NUCLEOTIDE SEQUENCE [LARGE SCALE GENOMIC DNA]</scope>
    <source>
        <strain evidence="3 4">BYS96W</strain>
    </source>
</reference>
<comment type="caution">
    <text evidence="3">The sequence shown here is derived from an EMBL/GenBank/DDBJ whole genome shotgun (WGS) entry which is preliminary data.</text>
</comment>
<name>A0ABW7G4H3_9BURK</name>
<feature type="signal peptide" evidence="2">
    <location>
        <begin position="1"/>
        <end position="28"/>
    </location>
</feature>
<evidence type="ECO:0000313" key="4">
    <source>
        <dbReference type="Proteomes" id="UP001606305"/>
    </source>
</evidence>
<proteinExistence type="predicted"/>